<evidence type="ECO:0000313" key="2">
    <source>
        <dbReference type="Proteomes" id="UP000494256"/>
    </source>
</evidence>
<gene>
    <name evidence="1" type="ORF">APLA_LOCUS12331</name>
</gene>
<protein>
    <submittedName>
        <fullName evidence="1">Uncharacterized protein</fullName>
    </submittedName>
</protein>
<organism evidence="1 2">
    <name type="scientific">Arctia plantaginis</name>
    <name type="common">Wood tiger moth</name>
    <name type="synonym">Phalaena plantaginis</name>
    <dbReference type="NCBI Taxonomy" id="874455"/>
    <lineage>
        <taxon>Eukaryota</taxon>
        <taxon>Metazoa</taxon>
        <taxon>Ecdysozoa</taxon>
        <taxon>Arthropoda</taxon>
        <taxon>Hexapoda</taxon>
        <taxon>Insecta</taxon>
        <taxon>Pterygota</taxon>
        <taxon>Neoptera</taxon>
        <taxon>Endopterygota</taxon>
        <taxon>Lepidoptera</taxon>
        <taxon>Glossata</taxon>
        <taxon>Ditrysia</taxon>
        <taxon>Noctuoidea</taxon>
        <taxon>Erebidae</taxon>
        <taxon>Arctiinae</taxon>
        <taxon>Arctia</taxon>
    </lineage>
</organism>
<sequence>MGSTTAGWFAAWNEIRNPTSEQQNAPIVGHGLVCISCGRLHHVSCHHHLVCVIIAGEGLIEQHHIQL</sequence>
<comment type="caution">
    <text evidence="1">The sequence shown here is derived from an EMBL/GenBank/DDBJ whole genome shotgun (WGS) entry which is preliminary data.</text>
</comment>
<name>A0A8S1AR83_ARCPL</name>
<dbReference type="EMBL" id="CADEBD010000338">
    <property type="protein sequence ID" value="CAB3248310.1"/>
    <property type="molecule type" value="Genomic_DNA"/>
</dbReference>
<reference evidence="1 2" key="1">
    <citation type="submission" date="2020-04" db="EMBL/GenBank/DDBJ databases">
        <authorList>
            <person name="Wallbank WR R."/>
            <person name="Pardo Diaz C."/>
            <person name="Kozak K."/>
            <person name="Martin S."/>
            <person name="Jiggins C."/>
            <person name="Moest M."/>
            <person name="Warren A I."/>
            <person name="Byers J.R.P. K."/>
            <person name="Montejo-Kovacevich G."/>
            <person name="Yen C E."/>
        </authorList>
    </citation>
    <scope>NUCLEOTIDE SEQUENCE [LARGE SCALE GENOMIC DNA]</scope>
</reference>
<dbReference type="AlphaFoldDB" id="A0A8S1AR83"/>
<dbReference type="OrthoDB" id="7454255at2759"/>
<dbReference type="Proteomes" id="UP000494256">
    <property type="component" value="Unassembled WGS sequence"/>
</dbReference>
<proteinExistence type="predicted"/>
<evidence type="ECO:0000313" key="1">
    <source>
        <dbReference type="EMBL" id="CAB3248310.1"/>
    </source>
</evidence>
<accession>A0A8S1AR83</accession>